<protein>
    <recommendedName>
        <fullName evidence="2">Peptidase S1 domain-containing protein</fullName>
    </recommendedName>
</protein>
<dbReference type="PROSITE" id="PS00134">
    <property type="entry name" value="TRYPSIN_HIS"/>
    <property type="match status" value="1"/>
</dbReference>
<dbReference type="eggNOG" id="KOG3627">
    <property type="taxonomic scope" value="Eukaryota"/>
</dbReference>
<dbReference type="Pfam" id="PF00089">
    <property type="entry name" value="Trypsin"/>
    <property type="match status" value="1"/>
</dbReference>
<keyword evidence="1" id="KW-1015">Disulfide bond</keyword>
<dbReference type="InterPro" id="IPR001254">
    <property type="entry name" value="Trypsin_dom"/>
</dbReference>
<dbReference type="SUPFAM" id="SSF50494">
    <property type="entry name" value="Trypsin-like serine proteases"/>
    <property type="match status" value="1"/>
</dbReference>
<dbReference type="PROSITE" id="PS50240">
    <property type="entry name" value="TRYPSIN_DOM"/>
    <property type="match status" value="1"/>
</dbReference>
<dbReference type="Gene3D" id="2.40.10.10">
    <property type="entry name" value="Trypsin-like serine proteases"/>
    <property type="match status" value="1"/>
</dbReference>
<gene>
    <name evidence="3" type="ORF">NEMVEDRAFT_v1g49419</name>
</gene>
<reference evidence="3 4" key="1">
    <citation type="journal article" date="2007" name="Science">
        <title>Sea anemone genome reveals ancestral eumetazoan gene repertoire and genomic organization.</title>
        <authorList>
            <person name="Putnam N.H."/>
            <person name="Srivastava M."/>
            <person name="Hellsten U."/>
            <person name="Dirks B."/>
            <person name="Chapman J."/>
            <person name="Salamov A."/>
            <person name="Terry A."/>
            <person name="Shapiro H."/>
            <person name="Lindquist E."/>
            <person name="Kapitonov V.V."/>
            <person name="Jurka J."/>
            <person name="Genikhovich G."/>
            <person name="Grigoriev I.V."/>
            <person name="Lucas S.M."/>
            <person name="Steele R.E."/>
            <person name="Finnerty J.R."/>
            <person name="Technau U."/>
            <person name="Martindale M.Q."/>
            <person name="Rokhsar D.S."/>
        </authorList>
    </citation>
    <scope>NUCLEOTIDE SEQUENCE [LARGE SCALE GENOMIC DNA]</scope>
    <source>
        <strain evidence="4">CH2 X CH6</strain>
    </source>
</reference>
<dbReference type="InterPro" id="IPR009003">
    <property type="entry name" value="Peptidase_S1_PA"/>
</dbReference>
<feature type="non-terminal residue" evidence="3">
    <location>
        <position position="59"/>
    </location>
</feature>
<feature type="non-terminal residue" evidence="3">
    <location>
        <position position="1"/>
    </location>
</feature>
<dbReference type="HOGENOM" id="CLU_163459_3_0_1"/>
<dbReference type="EMBL" id="DS476354">
    <property type="protein sequence ID" value="EDO26255.1"/>
    <property type="molecule type" value="Genomic_DNA"/>
</dbReference>
<dbReference type="GO" id="GO:0004252">
    <property type="term" value="F:serine-type endopeptidase activity"/>
    <property type="evidence" value="ECO:0007669"/>
    <property type="project" value="InterPro"/>
</dbReference>
<dbReference type="AlphaFoldDB" id="A7TCH2"/>
<dbReference type="Proteomes" id="UP000001593">
    <property type="component" value="Unassembled WGS sequence"/>
</dbReference>
<dbReference type="PANTHER" id="PTHR24252:SF7">
    <property type="entry name" value="HYALIN"/>
    <property type="match status" value="1"/>
</dbReference>
<name>A7TCH2_NEMVE</name>
<dbReference type="STRING" id="45351.A7TCH2"/>
<accession>A7TCH2</accession>
<proteinExistence type="predicted"/>
<organism evidence="3 4">
    <name type="scientific">Nematostella vectensis</name>
    <name type="common">Starlet sea anemone</name>
    <dbReference type="NCBI Taxonomy" id="45351"/>
    <lineage>
        <taxon>Eukaryota</taxon>
        <taxon>Metazoa</taxon>
        <taxon>Cnidaria</taxon>
        <taxon>Anthozoa</taxon>
        <taxon>Hexacorallia</taxon>
        <taxon>Actiniaria</taxon>
        <taxon>Edwardsiidae</taxon>
        <taxon>Nematostella</taxon>
    </lineage>
</organism>
<dbReference type="PANTHER" id="PTHR24252">
    <property type="entry name" value="ACROSIN-RELATED"/>
    <property type="match status" value="1"/>
</dbReference>
<evidence type="ECO:0000313" key="4">
    <source>
        <dbReference type="Proteomes" id="UP000001593"/>
    </source>
</evidence>
<evidence type="ECO:0000313" key="3">
    <source>
        <dbReference type="EMBL" id="EDO26255.1"/>
    </source>
</evidence>
<dbReference type="PhylomeDB" id="A7TCH2"/>
<feature type="domain" description="Peptidase S1" evidence="2">
    <location>
        <begin position="17"/>
        <end position="59"/>
    </location>
</feature>
<evidence type="ECO:0000259" key="2">
    <source>
        <dbReference type="PROSITE" id="PS50240"/>
    </source>
</evidence>
<dbReference type="InParanoid" id="A7TCH2"/>
<sequence length="59" mass="6390">TDCGWRPSLPDKEFKRIVGGEETVPGAWPWQAALVFNGSQVCGGTLISRGWVVTAAHCF</sequence>
<evidence type="ECO:0000256" key="1">
    <source>
        <dbReference type="ARBA" id="ARBA00023157"/>
    </source>
</evidence>
<dbReference type="OMA" id="TLVHASY"/>
<dbReference type="InterPro" id="IPR043504">
    <property type="entry name" value="Peptidase_S1_PA_chymotrypsin"/>
</dbReference>
<dbReference type="GO" id="GO:0006508">
    <property type="term" value="P:proteolysis"/>
    <property type="evidence" value="ECO:0007669"/>
    <property type="project" value="InterPro"/>
</dbReference>
<dbReference type="InterPro" id="IPR018114">
    <property type="entry name" value="TRYPSIN_HIS"/>
</dbReference>
<keyword evidence="4" id="KW-1185">Reference proteome</keyword>